<organism evidence="2 3">
    <name type="scientific">Penicillium citrinum</name>
    <dbReference type="NCBI Taxonomy" id="5077"/>
    <lineage>
        <taxon>Eukaryota</taxon>
        <taxon>Fungi</taxon>
        <taxon>Dikarya</taxon>
        <taxon>Ascomycota</taxon>
        <taxon>Pezizomycotina</taxon>
        <taxon>Eurotiomycetes</taxon>
        <taxon>Eurotiomycetidae</taxon>
        <taxon>Eurotiales</taxon>
        <taxon>Aspergillaceae</taxon>
        <taxon>Penicillium</taxon>
    </lineage>
</organism>
<dbReference type="PROSITE" id="PS51186">
    <property type="entry name" value="GNAT"/>
    <property type="match status" value="1"/>
</dbReference>
<dbReference type="InterPro" id="IPR000182">
    <property type="entry name" value="GNAT_dom"/>
</dbReference>
<dbReference type="InterPro" id="IPR016181">
    <property type="entry name" value="Acyl_CoA_acyltransferase"/>
</dbReference>
<evidence type="ECO:0000313" key="3">
    <source>
        <dbReference type="Proteomes" id="UP001147733"/>
    </source>
</evidence>
<keyword evidence="3" id="KW-1185">Reference proteome</keyword>
<reference evidence="2" key="2">
    <citation type="journal article" date="2023" name="IMA Fungus">
        <title>Comparative genomic study of the Penicillium genus elucidates a diverse pangenome and 15 lateral gene transfer events.</title>
        <authorList>
            <person name="Petersen C."/>
            <person name="Sorensen T."/>
            <person name="Nielsen M.R."/>
            <person name="Sondergaard T.E."/>
            <person name="Sorensen J.L."/>
            <person name="Fitzpatrick D.A."/>
            <person name="Frisvad J.C."/>
            <person name="Nielsen K.L."/>
        </authorList>
    </citation>
    <scope>NUCLEOTIDE SEQUENCE</scope>
    <source>
        <strain evidence="2">IBT 23319</strain>
    </source>
</reference>
<evidence type="ECO:0000259" key="1">
    <source>
        <dbReference type="PROSITE" id="PS51186"/>
    </source>
</evidence>
<name>A0A9W9NDD9_PENCI</name>
<dbReference type="Proteomes" id="UP001147733">
    <property type="component" value="Unassembled WGS sequence"/>
</dbReference>
<comment type="caution">
    <text evidence="2">The sequence shown here is derived from an EMBL/GenBank/DDBJ whole genome shotgun (WGS) entry which is preliminary data.</text>
</comment>
<dbReference type="SUPFAM" id="SSF55729">
    <property type="entry name" value="Acyl-CoA N-acyltransferases (Nat)"/>
    <property type="match status" value="1"/>
</dbReference>
<reference evidence="2" key="1">
    <citation type="submission" date="2022-11" db="EMBL/GenBank/DDBJ databases">
        <authorList>
            <person name="Petersen C."/>
        </authorList>
    </citation>
    <scope>NUCLEOTIDE SEQUENCE</scope>
    <source>
        <strain evidence="2">IBT 23319</strain>
    </source>
</reference>
<feature type="domain" description="N-acetyltransferase" evidence="1">
    <location>
        <begin position="16"/>
        <end position="214"/>
    </location>
</feature>
<evidence type="ECO:0000313" key="2">
    <source>
        <dbReference type="EMBL" id="KAJ5217815.1"/>
    </source>
</evidence>
<protein>
    <recommendedName>
        <fullName evidence="1">N-acetyltransferase domain-containing protein</fullName>
    </recommendedName>
</protein>
<proteinExistence type="predicted"/>
<dbReference type="GeneID" id="81389512"/>
<gene>
    <name evidence="2" type="ORF">N7469_011440</name>
</gene>
<dbReference type="RefSeq" id="XP_056495409.1">
    <property type="nucleotide sequence ID" value="XM_056650345.1"/>
</dbReference>
<accession>A0A9W9NDD9</accession>
<dbReference type="OrthoDB" id="2326446at2759"/>
<dbReference type="GO" id="GO:0016747">
    <property type="term" value="F:acyltransferase activity, transferring groups other than amino-acyl groups"/>
    <property type="evidence" value="ECO:0007669"/>
    <property type="project" value="InterPro"/>
</dbReference>
<sequence>MTANIKDPASIECNLEPINLNEKTQFNELQRQRKICGWQYDTQTLQSWKENENPKRLFWITFVDSSNQVSSESTSIRAGHISLDPSSGYLEPCRLRENEVDLSLNTFFILPEYRALRLGKCAVRLLEEFAVTKEYGDLRCRYLTLSALSKRYIYDENWKGMWARIGMPEPSFSIQEWYERLGFVTWKEVPLYEEITLDGETIVLWEALMSKDLRSSS</sequence>
<dbReference type="EMBL" id="JAPQKT010000010">
    <property type="protein sequence ID" value="KAJ5217815.1"/>
    <property type="molecule type" value="Genomic_DNA"/>
</dbReference>
<dbReference type="Gene3D" id="3.40.630.30">
    <property type="match status" value="1"/>
</dbReference>
<dbReference type="AlphaFoldDB" id="A0A9W9NDD9"/>